<comment type="caution">
    <text evidence="1">The sequence shown here is derived from an EMBL/GenBank/DDBJ whole genome shotgun (WGS) entry which is preliminary data.</text>
</comment>
<evidence type="ECO:0000313" key="2">
    <source>
        <dbReference type="Proteomes" id="UP000499080"/>
    </source>
</evidence>
<dbReference type="EMBL" id="BGPR01000215">
    <property type="protein sequence ID" value="GBM05406.1"/>
    <property type="molecule type" value="Genomic_DNA"/>
</dbReference>
<name>A0A4Y2CNB1_ARAVE</name>
<keyword evidence="2" id="KW-1185">Reference proteome</keyword>
<dbReference type="AlphaFoldDB" id="A0A4Y2CNB1"/>
<reference evidence="1 2" key="1">
    <citation type="journal article" date="2019" name="Sci. Rep.">
        <title>Orb-weaving spider Araneus ventricosus genome elucidates the spidroin gene catalogue.</title>
        <authorList>
            <person name="Kono N."/>
            <person name="Nakamura H."/>
            <person name="Ohtoshi R."/>
            <person name="Moran D.A.P."/>
            <person name="Shinohara A."/>
            <person name="Yoshida Y."/>
            <person name="Fujiwara M."/>
            <person name="Mori M."/>
            <person name="Tomita M."/>
            <person name="Arakawa K."/>
        </authorList>
    </citation>
    <scope>NUCLEOTIDE SEQUENCE [LARGE SCALE GENOMIC DNA]</scope>
</reference>
<evidence type="ECO:0000313" key="1">
    <source>
        <dbReference type="EMBL" id="GBM05406.1"/>
    </source>
</evidence>
<sequence>MPSDSGCNSAVRGFIIPKSLQSSVKDLPIALCRYRKRSQNIQSHSFERCTHVIALQATFSSCFGSFSGFTSVAFPALFFDVAAKSIPIKSPLEFAQRFHNSKMAST</sequence>
<accession>A0A4Y2CNB1</accession>
<proteinExistence type="predicted"/>
<gene>
    <name evidence="1" type="ORF">AVEN_94714_1</name>
</gene>
<protein>
    <submittedName>
        <fullName evidence="1">Uncharacterized protein</fullName>
    </submittedName>
</protein>
<dbReference type="Proteomes" id="UP000499080">
    <property type="component" value="Unassembled WGS sequence"/>
</dbReference>
<organism evidence="1 2">
    <name type="scientific">Araneus ventricosus</name>
    <name type="common">Orbweaver spider</name>
    <name type="synonym">Epeira ventricosa</name>
    <dbReference type="NCBI Taxonomy" id="182803"/>
    <lineage>
        <taxon>Eukaryota</taxon>
        <taxon>Metazoa</taxon>
        <taxon>Ecdysozoa</taxon>
        <taxon>Arthropoda</taxon>
        <taxon>Chelicerata</taxon>
        <taxon>Arachnida</taxon>
        <taxon>Araneae</taxon>
        <taxon>Araneomorphae</taxon>
        <taxon>Entelegynae</taxon>
        <taxon>Araneoidea</taxon>
        <taxon>Araneidae</taxon>
        <taxon>Araneus</taxon>
    </lineage>
</organism>